<dbReference type="AlphaFoldDB" id="A0A7D9ENH5"/>
<dbReference type="Proteomes" id="UP001152795">
    <property type="component" value="Unassembled WGS sequence"/>
</dbReference>
<proteinExistence type="predicted"/>
<gene>
    <name evidence="1" type="ORF">PACLA_8A054512</name>
</gene>
<evidence type="ECO:0000313" key="2">
    <source>
        <dbReference type="Proteomes" id="UP001152795"/>
    </source>
</evidence>
<sequence>MSDQISRLRESSGIQASIFDVKELKREDKDSSDENMDDDNCFNADIDFCLCETRKLCGGRYHIVFAYPETLISSKYGWELLLSQQYQENVVGIVIDEVHCIVDW</sequence>
<dbReference type="EMBL" id="CACRXK020007181">
    <property type="protein sequence ID" value="CAB4011533.1"/>
    <property type="molecule type" value="Genomic_DNA"/>
</dbReference>
<comment type="caution">
    <text evidence="1">The sequence shown here is derived from an EMBL/GenBank/DDBJ whole genome shotgun (WGS) entry which is preliminary data.</text>
</comment>
<accession>A0A7D9ENH5</accession>
<dbReference type="Gene3D" id="3.40.50.300">
    <property type="entry name" value="P-loop containing nucleotide triphosphate hydrolases"/>
    <property type="match status" value="1"/>
</dbReference>
<dbReference type="OrthoDB" id="6097007at2759"/>
<evidence type="ECO:0000313" key="1">
    <source>
        <dbReference type="EMBL" id="CAB4011533.1"/>
    </source>
</evidence>
<protein>
    <submittedName>
        <fullName evidence="1">Uncharacterized protein</fullName>
    </submittedName>
</protein>
<name>A0A7D9ENH5_PARCT</name>
<dbReference type="InterPro" id="IPR027417">
    <property type="entry name" value="P-loop_NTPase"/>
</dbReference>
<reference evidence="1" key="1">
    <citation type="submission" date="2020-04" db="EMBL/GenBank/DDBJ databases">
        <authorList>
            <person name="Alioto T."/>
            <person name="Alioto T."/>
            <person name="Gomez Garrido J."/>
        </authorList>
    </citation>
    <scope>NUCLEOTIDE SEQUENCE</scope>
    <source>
        <strain evidence="1">A484AB</strain>
    </source>
</reference>
<keyword evidence="2" id="KW-1185">Reference proteome</keyword>
<organism evidence="1 2">
    <name type="scientific">Paramuricea clavata</name>
    <name type="common">Red gorgonian</name>
    <name type="synonym">Violescent sea-whip</name>
    <dbReference type="NCBI Taxonomy" id="317549"/>
    <lineage>
        <taxon>Eukaryota</taxon>
        <taxon>Metazoa</taxon>
        <taxon>Cnidaria</taxon>
        <taxon>Anthozoa</taxon>
        <taxon>Octocorallia</taxon>
        <taxon>Malacalcyonacea</taxon>
        <taxon>Plexauridae</taxon>
        <taxon>Paramuricea</taxon>
    </lineage>
</organism>